<dbReference type="AlphaFoldDB" id="A0A7L3HHP8"/>
<evidence type="ECO:0000313" key="9">
    <source>
        <dbReference type="Proteomes" id="UP000566314"/>
    </source>
</evidence>
<dbReference type="EMBL" id="VZTT01067102">
    <property type="protein sequence ID" value="NXU04664.1"/>
    <property type="molecule type" value="Genomic_DNA"/>
</dbReference>
<evidence type="ECO:0000256" key="2">
    <source>
        <dbReference type="ARBA" id="ARBA00022692"/>
    </source>
</evidence>
<keyword evidence="9" id="KW-1185">Reference proteome</keyword>
<name>A0A7L3HHP8_9PASS</name>
<evidence type="ECO:0000256" key="5">
    <source>
        <dbReference type="PROSITE-ProRule" id="PRU00581"/>
    </source>
</evidence>
<evidence type="ECO:0000256" key="4">
    <source>
        <dbReference type="ARBA" id="ARBA00023136"/>
    </source>
</evidence>
<dbReference type="GO" id="GO:0016020">
    <property type="term" value="C:membrane"/>
    <property type="evidence" value="ECO:0007669"/>
    <property type="project" value="UniProtKB-SubCell"/>
</dbReference>
<protein>
    <submittedName>
        <fullName evidence="8">CKLF factor</fullName>
    </submittedName>
</protein>
<dbReference type="PROSITE" id="PS51225">
    <property type="entry name" value="MARVEL"/>
    <property type="match status" value="1"/>
</dbReference>
<evidence type="ECO:0000256" key="3">
    <source>
        <dbReference type="ARBA" id="ARBA00022989"/>
    </source>
</evidence>
<comment type="subcellular location">
    <subcellularLocation>
        <location evidence="1">Membrane</location>
        <topology evidence="1">Multi-pass membrane protein</topology>
    </subcellularLocation>
</comment>
<feature type="domain" description="MARVEL" evidence="7">
    <location>
        <begin position="1"/>
        <end position="86"/>
    </location>
</feature>
<accession>A0A7L3HHP8</accession>
<dbReference type="InterPro" id="IPR008253">
    <property type="entry name" value="Marvel"/>
</dbReference>
<feature type="non-terminal residue" evidence="8">
    <location>
        <position position="1"/>
    </location>
</feature>
<evidence type="ECO:0000256" key="6">
    <source>
        <dbReference type="SAM" id="Phobius"/>
    </source>
</evidence>
<reference evidence="8 9" key="1">
    <citation type="submission" date="2019-09" db="EMBL/GenBank/DDBJ databases">
        <title>Bird 10,000 Genomes (B10K) Project - Family phase.</title>
        <authorList>
            <person name="Zhang G."/>
        </authorList>
    </citation>
    <scope>NUCLEOTIDE SEQUENCE [LARGE SCALE GENOMIC DNA]</scope>
    <source>
        <strain evidence="8">B10K-DU-012-02</strain>
    </source>
</reference>
<evidence type="ECO:0000313" key="8">
    <source>
        <dbReference type="EMBL" id="NXU04664.1"/>
    </source>
</evidence>
<keyword evidence="4 5" id="KW-0472">Membrane</keyword>
<evidence type="ECO:0000256" key="1">
    <source>
        <dbReference type="ARBA" id="ARBA00004141"/>
    </source>
</evidence>
<keyword evidence="2 5" id="KW-0812">Transmembrane</keyword>
<proteinExistence type="predicted"/>
<organism evidence="8 9">
    <name type="scientific">Buphagus erythrorhynchus</name>
    <name type="common">red-billed oxpecker</name>
    <dbReference type="NCBI Taxonomy" id="245048"/>
    <lineage>
        <taxon>Eukaryota</taxon>
        <taxon>Metazoa</taxon>
        <taxon>Chordata</taxon>
        <taxon>Craniata</taxon>
        <taxon>Vertebrata</taxon>
        <taxon>Euteleostomi</taxon>
        <taxon>Archelosauria</taxon>
        <taxon>Archosauria</taxon>
        <taxon>Dinosauria</taxon>
        <taxon>Saurischia</taxon>
        <taxon>Theropoda</taxon>
        <taxon>Coelurosauria</taxon>
        <taxon>Aves</taxon>
        <taxon>Neognathae</taxon>
        <taxon>Neoaves</taxon>
        <taxon>Telluraves</taxon>
        <taxon>Australaves</taxon>
        <taxon>Passeriformes</taxon>
        <taxon>Sturnidae</taxon>
        <taxon>Buphagus</taxon>
    </lineage>
</organism>
<evidence type="ECO:0000259" key="7">
    <source>
        <dbReference type="PROSITE" id="PS51225"/>
    </source>
</evidence>
<sequence>LLGLAAIICFVVSDAHEAYVVVVGMETGITVLFLLVYLLKLDARMRFFFWPLADILNSVISALFFLVMSLFAMITRTNKGTLTGGV</sequence>
<keyword evidence="3 6" id="KW-1133">Transmembrane helix</keyword>
<dbReference type="OrthoDB" id="5976667at2759"/>
<gene>
    <name evidence="8" type="primary">Cklf</name>
    <name evidence="8" type="ORF">BUPERY_R06587</name>
</gene>
<dbReference type="Proteomes" id="UP000566314">
    <property type="component" value="Unassembled WGS sequence"/>
</dbReference>
<feature type="transmembrane region" description="Helical" evidence="6">
    <location>
        <begin position="18"/>
        <end position="39"/>
    </location>
</feature>
<comment type="caution">
    <text evidence="8">The sequence shown here is derived from an EMBL/GenBank/DDBJ whole genome shotgun (WGS) entry which is preliminary data.</text>
</comment>
<feature type="non-terminal residue" evidence="8">
    <location>
        <position position="86"/>
    </location>
</feature>
<feature type="transmembrane region" description="Helical" evidence="6">
    <location>
        <begin position="51"/>
        <end position="74"/>
    </location>
</feature>